<gene>
    <name evidence="1" type="ORF">KIN20_037239</name>
</gene>
<evidence type="ECO:0000313" key="2">
    <source>
        <dbReference type="Proteomes" id="UP001196413"/>
    </source>
</evidence>
<name>A0AAD5RHN7_PARTN</name>
<organism evidence="1 2">
    <name type="scientific">Parelaphostrongylus tenuis</name>
    <name type="common">Meningeal worm</name>
    <dbReference type="NCBI Taxonomy" id="148309"/>
    <lineage>
        <taxon>Eukaryota</taxon>
        <taxon>Metazoa</taxon>
        <taxon>Ecdysozoa</taxon>
        <taxon>Nematoda</taxon>
        <taxon>Chromadorea</taxon>
        <taxon>Rhabditida</taxon>
        <taxon>Rhabditina</taxon>
        <taxon>Rhabditomorpha</taxon>
        <taxon>Strongyloidea</taxon>
        <taxon>Metastrongylidae</taxon>
        <taxon>Parelaphostrongylus</taxon>
    </lineage>
</organism>
<comment type="caution">
    <text evidence="1">The sequence shown here is derived from an EMBL/GenBank/DDBJ whole genome shotgun (WGS) entry which is preliminary data.</text>
</comment>
<sequence length="62" mass="6588">MGVTGIPAAHLRITGTLAITNVVMANWSNMMWQSIVSRAVRMLILGPFGSHFFSARVAVGGS</sequence>
<dbReference type="Proteomes" id="UP001196413">
    <property type="component" value="Unassembled WGS sequence"/>
</dbReference>
<dbReference type="AlphaFoldDB" id="A0AAD5RHN7"/>
<proteinExistence type="predicted"/>
<accession>A0AAD5RHN7</accession>
<protein>
    <submittedName>
        <fullName evidence="1">Uncharacterized protein</fullName>
    </submittedName>
</protein>
<reference evidence="1" key="1">
    <citation type="submission" date="2021-06" db="EMBL/GenBank/DDBJ databases">
        <title>Parelaphostrongylus tenuis whole genome reference sequence.</title>
        <authorList>
            <person name="Garwood T.J."/>
            <person name="Larsen P.A."/>
            <person name="Fountain-Jones N.M."/>
            <person name="Garbe J.R."/>
            <person name="Macchietto M.G."/>
            <person name="Kania S.A."/>
            <person name="Gerhold R.W."/>
            <person name="Richards J.E."/>
            <person name="Wolf T.M."/>
        </authorList>
    </citation>
    <scope>NUCLEOTIDE SEQUENCE</scope>
    <source>
        <strain evidence="1">MNPRO001-30</strain>
        <tissue evidence="1">Meninges</tissue>
    </source>
</reference>
<keyword evidence="2" id="KW-1185">Reference proteome</keyword>
<dbReference type="EMBL" id="JAHQIW010007467">
    <property type="protein sequence ID" value="KAJ1374534.1"/>
    <property type="molecule type" value="Genomic_DNA"/>
</dbReference>
<evidence type="ECO:0000313" key="1">
    <source>
        <dbReference type="EMBL" id="KAJ1374534.1"/>
    </source>
</evidence>